<sequence length="216" mass="23241">MTIDRPGVPAPPDPFEPRIDVLAAGSRVVRVFSVGGGRTAASFNPGFGAPTRFAFFNEPPVPVLYAGETEESAVAETVLHDVPVQGGDVYPEDYRELAAAALVTRRDLRFAAFHGLGLRRLDVTAAQLTDTSSAEYLRTVAWARAAHGYRDDDGGLDGVCWMSRQCNNAKAYVLFGDRVGADDLEIATDYARILGVGADLDWLIDLCAGLRINVVV</sequence>
<dbReference type="EMBL" id="BMJI01000003">
    <property type="protein sequence ID" value="GGC84850.1"/>
    <property type="molecule type" value="Genomic_DNA"/>
</dbReference>
<evidence type="ECO:0000259" key="1">
    <source>
        <dbReference type="SMART" id="SM00953"/>
    </source>
</evidence>
<accession>A0ABQ1NTF5</accession>
<organism evidence="2 3">
    <name type="scientific">Tersicoccus solisilvae</name>
    <dbReference type="NCBI Taxonomy" id="1882339"/>
    <lineage>
        <taxon>Bacteria</taxon>
        <taxon>Bacillati</taxon>
        <taxon>Actinomycetota</taxon>
        <taxon>Actinomycetes</taxon>
        <taxon>Micrococcales</taxon>
        <taxon>Micrococcaceae</taxon>
        <taxon>Tersicoccus</taxon>
    </lineage>
</organism>
<name>A0ABQ1NTF5_9MICC</name>
<proteinExistence type="predicted"/>
<gene>
    <name evidence="2" type="ORF">GCM10011512_09620</name>
</gene>
<feature type="domain" description="RES" evidence="1">
    <location>
        <begin position="43"/>
        <end position="187"/>
    </location>
</feature>
<reference evidence="3" key="1">
    <citation type="journal article" date="2019" name="Int. J. Syst. Evol. Microbiol.">
        <title>The Global Catalogue of Microorganisms (GCM) 10K type strain sequencing project: providing services to taxonomists for standard genome sequencing and annotation.</title>
        <authorList>
            <consortium name="The Broad Institute Genomics Platform"/>
            <consortium name="The Broad Institute Genome Sequencing Center for Infectious Disease"/>
            <person name="Wu L."/>
            <person name="Ma J."/>
        </authorList>
    </citation>
    <scope>NUCLEOTIDE SEQUENCE [LARGE SCALE GENOMIC DNA]</scope>
    <source>
        <strain evidence="3">CGMCC 1.15480</strain>
    </source>
</reference>
<evidence type="ECO:0000313" key="2">
    <source>
        <dbReference type="EMBL" id="GGC84850.1"/>
    </source>
</evidence>
<dbReference type="Proteomes" id="UP000597761">
    <property type="component" value="Unassembled WGS sequence"/>
</dbReference>
<keyword evidence="3" id="KW-1185">Reference proteome</keyword>
<dbReference type="Pfam" id="PF08808">
    <property type="entry name" value="RES"/>
    <property type="match status" value="1"/>
</dbReference>
<evidence type="ECO:0000313" key="3">
    <source>
        <dbReference type="Proteomes" id="UP000597761"/>
    </source>
</evidence>
<dbReference type="InterPro" id="IPR014914">
    <property type="entry name" value="RES_dom"/>
</dbReference>
<protein>
    <recommendedName>
        <fullName evidence="1">RES domain-containing protein</fullName>
    </recommendedName>
</protein>
<dbReference type="RefSeq" id="WP_188666921.1">
    <property type="nucleotide sequence ID" value="NZ_BMJI01000003.1"/>
</dbReference>
<comment type="caution">
    <text evidence="2">The sequence shown here is derived from an EMBL/GenBank/DDBJ whole genome shotgun (WGS) entry which is preliminary data.</text>
</comment>
<dbReference type="SMART" id="SM00953">
    <property type="entry name" value="RES"/>
    <property type="match status" value="1"/>
</dbReference>